<sequence length="95" mass="10791">NYIFHISRKSVEINTSAECLQQKLPIGSPCFQIDVERTICSLDYCPVAKHLENQPQAQLWDALHYHCVMSDTYIGKDGRGEFIATIAKLHKSKTP</sequence>
<reference evidence="2" key="1">
    <citation type="submission" date="2017-09" db="EMBL/GenBank/DDBJ databases">
        <title>Depth-based differentiation of microbial function through sediment-hosted aquifers and enrichment of novel symbionts in the deep terrestrial subsurface.</title>
        <authorList>
            <person name="Probst A.J."/>
            <person name="Ladd B."/>
            <person name="Jarett J.K."/>
            <person name="Geller-Mcgrath D.E."/>
            <person name="Sieber C.M.K."/>
            <person name="Emerson J.B."/>
            <person name="Anantharaman K."/>
            <person name="Thomas B.C."/>
            <person name="Malmstrom R."/>
            <person name="Stieglmeier M."/>
            <person name="Klingl A."/>
            <person name="Woyke T."/>
            <person name="Ryan C.M."/>
            <person name="Banfield J.F."/>
        </authorList>
    </citation>
    <scope>NUCLEOTIDE SEQUENCE [LARGE SCALE GENOMIC DNA]</scope>
</reference>
<dbReference type="AlphaFoldDB" id="A0A2M6YU93"/>
<protein>
    <submittedName>
        <fullName evidence="1">Uncharacterized protein</fullName>
    </submittedName>
</protein>
<evidence type="ECO:0000313" key="2">
    <source>
        <dbReference type="Proteomes" id="UP000230184"/>
    </source>
</evidence>
<dbReference type="Proteomes" id="UP000230184">
    <property type="component" value="Unassembled WGS sequence"/>
</dbReference>
<feature type="non-terminal residue" evidence="1">
    <location>
        <position position="1"/>
    </location>
</feature>
<gene>
    <name evidence="1" type="ORF">COT02_02760</name>
</gene>
<proteinExistence type="predicted"/>
<dbReference type="EMBL" id="PEWY01000074">
    <property type="protein sequence ID" value="PIU37077.1"/>
    <property type="molecule type" value="Genomic_DNA"/>
</dbReference>
<organism evidence="1 2">
    <name type="scientific">Candidatus Roizmanbacteria bacterium CG07_land_8_20_14_0_80_34_15</name>
    <dbReference type="NCBI Taxonomy" id="1974849"/>
    <lineage>
        <taxon>Bacteria</taxon>
        <taxon>Candidatus Roizmaniibacteriota</taxon>
    </lineage>
</organism>
<name>A0A2M6YU93_9BACT</name>
<comment type="caution">
    <text evidence="1">The sequence shown here is derived from an EMBL/GenBank/DDBJ whole genome shotgun (WGS) entry which is preliminary data.</text>
</comment>
<accession>A0A2M6YU93</accession>
<evidence type="ECO:0000313" key="1">
    <source>
        <dbReference type="EMBL" id="PIU37077.1"/>
    </source>
</evidence>